<organism evidence="1 2">
    <name type="scientific">Sphingobium indicum BiD32</name>
    <dbReference type="NCBI Taxonomy" id="1301087"/>
    <lineage>
        <taxon>Bacteria</taxon>
        <taxon>Pseudomonadati</taxon>
        <taxon>Pseudomonadota</taxon>
        <taxon>Alphaproteobacteria</taxon>
        <taxon>Sphingomonadales</taxon>
        <taxon>Sphingomonadaceae</taxon>
        <taxon>Sphingobium</taxon>
    </lineage>
</organism>
<accession>N1MU84</accession>
<evidence type="ECO:0000313" key="1">
    <source>
        <dbReference type="EMBL" id="CCW20324.1"/>
    </source>
</evidence>
<dbReference type="EMBL" id="CAVK010000259">
    <property type="protein sequence ID" value="CCW20324.1"/>
    <property type="molecule type" value="Genomic_DNA"/>
</dbReference>
<keyword evidence="2" id="KW-1185">Reference proteome</keyword>
<name>N1MU84_9SPHN</name>
<reference evidence="2" key="2">
    <citation type="submission" date="2013-04" db="EMBL/GenBank/DDBJ databases">
        <title>Bisphenol A degrading Sphingobium sp. strain BiD32.</title>
        <authorList>
            <person name="Nielsen J.L."/>
            <person name="Zhou N.A."/>
            <person name="Kjeldal H."/>
        </authorList>
    </citation>
    <scope>NUCLEOTIDE SEQUENCE [LARGE SCALE GENOMIC DNA]</scope>
    <source>
        <strain evidence="2">BiD32</strain>
    </source>
</reference>
<dbReference type="AlphaFoldDB" id="N1MU84"/>
<proteinExistence type="predicted"/>
<dbReference type="Proteomes" id="UP000013201">
    <property type="component" value="Unassembled WGS sequence"/>
</dbReference>
<sequence>MEFDIIDLPNVTAAISKHYGVPSVRRYPALAVYAFGGCSFTFQNEWDDPCLISSSSDGDEILKKLCAELNG</sequence>
<evidence type="ECO:0000313" key="2">
    <source>
        <dbReference type="Proteomes" id="UP000013201"/>
    </source>
</evidence>
<gene>
    <name evidence="1" type="ORF">EBBID32_46980</name>
</gene>
<comment type="caution">
    <text evidence="1">The sequence shown here is derived from an EMBL/GenBank/DDBJ whole genome shotgun (WGS) entry which is preliminary data.</text>
</comment>
<reference evidence="1 2" key="1">
    <citation type="submission" date="2013-03" db="EMBL/GenBank/DDBJ databases">
        <authorList>
            <person name="Le V."/>
        </authorList>
    </citation>
    <scope>NUCLEOTIDE SEQUENCE [LARGE SCALE GENOMIC DNA]</scope>
    <source>
        <strain evidence="1 2">BiD32</strain>
    </source>
</reference>
<protein>
    <submittedName>
        <fullName evidence="1">Uncharacterized protein</fullName>
    </submittedName>
</protein>